<dbReference type="Gene3D" id="3.30.300.150">
    <property type="entry name" value="DNA polymerase III, tau subunit, domain V"/>
    <property type="match status" value="1"/>
</dbReference>
<dbReference type="PANTHER" id="PTHR11669:SF0">
    <property type="entry name" value="PROTEIN STICHEL-LIKE 2"/>
    <property type="match status" value="1"/>
</dbReference>
<dbReference type="InterPro" id="IPR038249">
    <property type="entry name" value="PolIII_tau_V_sf"/>
</dbReference>
<dbReference type="NCBIfam" id="TIGR02397">
    <property type="entry name" value="dnaX_nterm"/>
    <property type="match status" value="1"/>
</dbReference>
<protein>
    <recommendedName>
        <fullName evidence="11">DNA polymerase III subunit gamma/tau</fullName>
        <ecNumber evidence="11">2.7.7.7</ecNumber>
    </recommendedName>
</protein>
<evidence type="ECO:0000256" key="11">
    <source>
        <dbReference type="RuleBase" id="RU364063"/>
    </source>
</evidence>
<evidence type="ECO:0000256" key="5">
    <source>
        <dbReference type="ARBA" id="ARBA00022723"/>
    </source>
</evidence>
<keyword evidence="4 11" id="KW-0235">DNA replication</keyword>
<dbReference type="FunFam" id="3.40.50.300:FF:000014">
    <property type="entry name" value="DNA polymerase III subunit gamma/tau"/>
    <property type="match status" value="1"/>
</dbReference>
<feature type="region of interest" description="Disordered" evidence="12">
    <location>
        <begin position="436"/>
        <end position="469"/>
    </location>
</feature>
<dbReference type="Proteomes" id="UP000324973">
    <property type="component" value="Unassembled WGS sequence"/>
</dbReference>
<dbReference type="PANTHER" id="PTHR11669">
    <property type="entry name" value="REPLICATION FACTOR C / DNA POLYMERASE III GAMMA-TAU SUBUNIT"/>
    <property type="match status" value="1"/>
</dbReference>
<dbReference type="Pfam" id="PF22608">
    <property type="entry name" value="DNAX_ATPase_lid"/>
    <property type="match status" value="1"/>
</dbReference>
<dbReference type="Pfam" id="PF13177">
    <property type="entry name" value="DNA_pol3_delta2"/>
    <property type="match status" value="1"/>
</dbReference>
<feature type="domain" description="AAA+ ATPase" evidence="13">
    <location>
        <begin position="37"/>
        <end position="188"/>
    </location>
</feature>
<organism evidence="14 15">
    <name type="scientific">Luteimonas viscosa</name>
    <dbReference type="NCBI Taxonomy" id="1132694"/>
    <lineage>
        <taxon>Bacteria</taxon>
        <taxon>Pseudomonadati</taxon>
        <taxon>Pseudomonadota</taxon>
        <taxon>Gammaproteobacteria</taxon>
        <taxon>Lysobacterales</taxon>
        <taxon>Lysobacteraceae</taxon>
        <taxon>Luteimonas</taxon>
    </lineage>
</organism>
<dbReference type="SUPFAM" id="SSF48019">
    <property type="entry name" value="post-AAA+ oligomerization domain-like"/>
    <property type="match status" value="1"/>
</dbReference>
<dbReference type="InterPro" id="IPR045085">
    <property type="entry name" value="HLD_clamp_pol_III_gamma_tau"/>
</dbReference>
<dbReference type="InterPro" id="IPR027417">
    <property type="entry name" value="P-loop_NTPase"/>
</dbReference>
<reference evidence="14 15" key="1">
    <citation type="submission" date="2019-08" db="EMBL/GenBank/DDBJ databases">
        <title>Luteimonas viscosus sp. nov., isolated from soil of a sunflower field.</title>
        <authorList>
            <person name="Jianli Z."/>
            <person name="Ying Z."/>
        </authorList>
    </citation>
    <scope>NUCLEOTIDE SEQUENCE [LARGE SCALE GENOMIC DNA]</scope>
    <source>
        <strain evidence="14 15">XBU10</strain>
    </source>
</reference>
<dbReference type="GO" id="GO:0003887">
    <property type="term" value="F:DNA-directed DNA polymerase activity"/>
    <property type="evidence" value="ECO:0007669"/>
    <property type="project" value="UniProtKB-KW"/>
</dbReference>
<evidence type="ECO:0000256" key="12">
    <source>
        <dbReference type="SAM" id="MobiDB-lite"/>
    </source>
</evidence>
<sequence>MSYLVLARKWRPKRFAELVGQEHVVRALSNALDSGRVHHAYLFTGTRGVGKTTIARIFAKSLNCETGTGADPCGQCETCLAIDAGRYIDLLEIDAASNTGVDNVRDLIDNAQYMPSRGRYKVYLIDEVHMLSKPAFNALLKTLEEPPGHVKFLFATTDPEKLLVTVLSRCLQFNLKRLDEEQIRGQIEMILAAEGIDAEPGAIRQLAKAADGSLRDGLSLLDQAIAYAGGALSDEVVGKMLGTVDRTRIGALLEALSTGDGERLMAEVATLAEVSPDWAGVLDALAGALHRIQVKQLVPAAAAEGDGFDVEALASALRPELVQLWYQMALGGRRDLPLAPSPRAGFEMSLLRMLAFRPVEGAGQVIAAPAAPGQPRARGSAAAAARAALDSDLADAAGGPAPTPASAAAGGAATQAGVPAEARVIDAPRAARPGVAGAAASGLESAPEAETPTRIARPDAADAGARTPPRPLDAAGWLDLVADLALRGPVRELAAHAAFAGWEAGVLRLSLPASDDHLKTPFLVSQLAGALAPALGIAPQIRFDDDVPAAGETLHARNARQREARQAAAENAFLADPNVQRLMQQQGARLVPDSIRPYEEG</sequence>
<evidence type="ECO:0000313" key="15">
    <source>
        <dbReference type="Proteomes" id="UP000324973"/>
    </source>
</evidence>
<comment type="subunit">
    <text evidence="11">DNA polymerase III contains a core (composed of alpha, epsilon and theta chains) that associates with a tau subunit. This core dimerizes to form the POLIII' complex. PolIII' associates with the gamma complex (composed of gamma, delta, delta', psi and chi chains) and with the beta chain to form the complete DNA polymerase III complex.</text>
</comment>
<keyword evidence="8 11" id="KW-0067">ATP-binding</keyword>
<dbReference type="InterPro" id="IPR001270">
    <property type="entry name" value="ClpA/B"/>
</dbReference>
<dbReference type="RefSeq" id="WP_149102174.1">
    <property type="nucleotide sequence ID" value="NZ_VTFT01000001.1"/>
</dbReference>
<dbReference type="EMBL" id="VTFT01000001">
    <property type="protein sequence ID" value="TYT25624.1"/>
    <property type="molecule type" value="Genomic_DNA"/>
</dbReference>
<dbReference type="NCBIfam" id="NF005942">
    <property type="entry name" value="PRK07994.1"/>
    <property type="match status" value="1"/>
</dbReference>
<dbReference type="InterPro" id="IPR008921">
    <property type="entry name" value="DNA_pol3_clamp-load_cplx_C"/>
</dbReference>
<evidence type="ECO:0000256" key="6">
    <source>
        <dbReference type="ARBA" id="ARBA00022741"/>
    </source>
</evidence>
<dbReference type="Pfam" id="PF12169">
    <property type="entry name" value="DNA_pol3_gamma3"/>
    <property type="match status" value="1"/>
</dbReference>
<keyword evidence="9 11" id="KW-0239">DNA-directed DNA polymerase</keyword>
<keyword evidence="5" id="KW-0479">Metal-binding</keyword>
<comment type="catalytic activity">
    <reaction evidence="10 11">
        <text>DNA(n) + a 2'-deoxyribonucleoside 5'-triphosphate = DNA(n+1) + diphosphate</text>
        <dbReference type="Rhea" id="RHEA:22508"/>
        <dbReference type="Rhea" id="RHEA-COMP:17339"/>
        <dbReference type="Rhea" id="RHEA-COMP:17340"/>
        <dbReference type="ChEBI" id="CHEBI:33019"/>
        <dbReference type="ChEBI" id="CHEBI:61560"/>
        <dbReference type="ChEBI" id="CHEBI:173112"/>
        <dbReference type="EC" id="2.7.7.7"/>
    </reaction>
</comment>
<comment type="similarity">
    <text evidence="1 11">Belongs to the DnaX/STICHEL family.</text>
</comment>
<comment type="caution">
    <text evidence="14">The sequence shown here is derived from an EMBL/GenBank/DDBJ whole genome shotgun (WGS) entry which is preliminary data.</text>
</comment>
<dbReference type="FunFam" id="1.10.8.60:FF:000013">
    <property type="entry name" value="DNA polymerase III subunit gamma/tau"/>
    <property type="match status" value="1"/>
</dbReference>
<dbReference type="Gene3D" id="1.10.8.60">
    <property type="match status" value="1"/>
</dbReference>
<dbReference type="Gene3D" id="1.20.272.10">
    <property type="match status" value="1"/>
</dbReference>
<dbReference type="Pfam" id="PF12170">
    <property type="entry name" value="DNA_pol3_tau_5"/>
    <property type="match status" value="1"/>
</dbReference>
<dbReference type="CDD" id="cd00009">
    <property type="entry name" value="AAA"/>
    <property type="match status" value="1"/>
</dbReference>
<dbReference type="InterPro" id="IPR022754">
    <property type="entry name" value="DNA_pol_III_gamma-3"/>
</dbReference>
<evidence type="ECO:0000259" key="13">
    <source>
        <dbReference type="SMART" id="SM00382"/>
    </source>
</evidence>
<proteinExistence type="inferred from homology"/>
<keyword evidence="2 11" id="KW-0808">Transferase</keyword>
<dbReference type="FunFam" id="1.20.272.10:FF:000003">
    <property type="entry name" value="DNA polymerase III subunit gamma/tau"/>
    <property type="match status" value="1"/>
</dbReference>
<dbReference type="GO" id="GO:0003677">
    <property type="term" value="F:DNA binding"/>
    <property type="evidence" value="ECO:0007669"/>
    <property type="project" value="InterPro"/>
</dbReference>
<dbReference type="GO" id="GO:0046872">
    <property type="term" value="F:metal ion binding"/>
    <property type="evidence" value="ECO:0007669"/>
    <property type="project" value="UniProtKB-KW"/>
</dbReference>
<dbReference type="InterPro" id="IPR003593">
    <property type="entry name" value="AAA+_ATPase"/>
</dbReference>
<dbReference type="SUPFAM" id="SSF52540">
    <property type="entry name" value="P-loop containing nucleoside triphosphate hydrolases"/>
    <property type="match status" value="1"/>
</dbReference>
<keyword evidence="7" id="KW-0862">Zinc</keyword>
<dbReference type="InterPro" id="IPR012763">
    <property type="entry name" value="DNA_pol_III_sug/sutau_N"/>
</dbReference>
<dbReference type="EC" id="2.7.7.7" evidence="11"/>
<evidence type="ECO:0000256" key="4">
    <source>
        <dbReference type="ARBA" id="ARBA00022705"/>
    </source>
</evidence>
<dbReference type="GO" id="GO:0009360">
    <property type="term" value="C:DNA polymerase III complex"/>
    <property type="evidence" value="ECO:0007669"/>
    <property type="project" value="InterPro"/>
</dbReference>
<evidence type="ECO:0000256" key="3">
    <source>
        <dbReference type="ARBA" id="ARBA00022695"/>
    </source>
</evidence>
<dbReference type="InterPro" id="IPR050238">
    <property type="entry name" value="DNA_Rep/Repair_Clamp_Loader"/>
</dbReference>
<dbReference type="GO" id="GO:0005524">
    <property type="term" value="F:ATP binding"/>
    <property type="evidence" value="ECO:0007669"/>
    <property type="project" value="UniProtKB-KW"/>
</dbReference>
<evidence type="ECO:0000313" key="14">
    <source>
        <dbReference type="EMBL" id="TYT25624.1"/>
    </source>
</evidence>
<dbReference type="SMART" id="SM00382">
    <property type="entry name" value="AAA"/>
    <property type="match status" value="1"/>
</dbReference>
<evidence type="ECO:0000256" key="9">
    <source>
        <dbReference type="ARBA" id="ARBA00022932"/>
    </source>
</evidence>
<evidence type="ECO:0000256" key="7">
    <source>
        <dbReference type="ARBA" id="ARBA00022833"/>
    </source>
</evidence>
<gene>
    <name evidence="11" type="primary">dnaX</name>
    <name evidence="14" type="ORF">FZO89_04750</name>
</gene>
<comment type="function">
    <text evidence="11">DNA polymerase III is a complex, multichain enzyme responsible for most of the replicative synthesis in bacteria. This DNA polymerase also exhibits 3' to 5' exonuclease activity.</text>
</comment>
<name>A0A5D4XND4_9GAMM</name>
<dbReference type="PRINTS" id="PR00300">
    <property type="entry name" value="CLPPROTEASEA"/>
</dbReference>
<accession>A0A5D4XND4</accession>
<keyword evidence="3 11" id="KW-0548">Nucleotidyltransferase</keyword>
<evidence type="ECO:0000256" key="1">
    <source>
        <dbReference type="ARBA" id="ARBA00006360"/>
    </source>
</evidence>
<dbReference type="GO" id="GO:0006261">
    <property type="term" value="P:DNA-templated DNA replication"/>
    <property type="evidence" value="ECO:0007669"/>
    <property type="project" value="TreeGrafter"/>
</dbReference>
<dbReference type="Gene3D" id="3.40.50.300">
    <property type="entry name" value="P-loop containing nucleotide triphosphate hydrolases"/>
    <property type="match status" value="1"/>
</dbReference>
<evidence type="ECO:0000256" key="8">
    <source>
        <dbReference type="ARBA" id="ARBA00022840"/>
    </source>
</evidence>
<keyword evidence="15" id="KW-1185">Reference proteome</keyword>
<dbReference type="InterPro" id="IPR021029">
    <property type="entry name" value="DNA_pol_III_tau_dom-5"/>
</dbReference>
<dbReference type="CDD" id="cd18137">
    <property type="entry name" value="HLD_clamp_pol_III_gamma_tau"/>
    <property type="match status" value="1"/>
</dbReference>
<evidence type="ECO:0000256" key="2">
    <source>
        <dbReference type="ARBA" id="ARBA00022679"/>
    </source>
</evidence>
<dbReference type="OrthoDB" id="9810148at2"/>
<keyword evidence="6 11" id="KW-0547">Nucleotide-binding</keyword>
<dbReference type="AlphaFoldDB" id="A0A5D4XND4"/>
<evidence type="ECO:0000256" key="10">
    <source>
        <dbReference type="ARBA" id="ARBA00049244"/>
    </source>
</evidence>